<dbReference type="EMBL" id="QRBI01000144">
    <property type="protein sequence ID" value="RMC00273.1"/>
    <property type="molecule type" value="Genomic_DNA"/>
</dbReference>
<feature type="region of interest" description="Disordered" evidence="1">
    <location>
        <begin position="1"/>
        <end position="21"/>
    </location>
</feature>
<dbReference type="AlphaFoldDB" id="A0A3M0JHA3"/>
<keyword evidence="3" id="KW-1185">Reference proteome</keyword>
<dbReference type="Proteomes" id="UP000269221">
    <property type="component" value="Unassembled WGS sequence"/>
</dbReference>
<sequence>MRKEGGKERGERSRKGDEKEECKLNKGPVVRVVFWAQHLPECESTQNIHFTQENEKIECLALRETFIKQEGQMSGLRLDTVEITALMN</sequence>
<gene>
    <name evidence="2" type="ORF">DUI87_22880</name>
</gene>
<evidence type="ECO:0000256" key="1">
    <source>
        <dbReference type="SAM" id="MobiDB-lite"/>
    </source>
</evidence>
<reference evidence="2 3" key="1">
    <citation type="submission" date="2018-07" db="EMBL/GenBank/DDBJ databases">
        <title>A high quality draft genome assembly of the barn swallow (H. rustica rustica).</title>
        <authorList>
            <person name="Formenti G."/>
            <person name="Chiara M."/>
            <person name="Poveda L."/>
            <person name="Francoijs K.-J."/>
            <person name="Bonisoli-Alquati A."/>
            <person name="Canova L."/>
            <person name="Gianfranceschi L."/>
            <person name="Horner D.S."/>
            <person name="Saino N."/>
        </authorList>
    </citation>
    <scope>NUCLEOTIDE SEQUENCE [LARGE SCALE GENOMIC DNA]</scope>
    <source>
        <strain evidence="2">Chelidonia</strain>
        <tissue evidence="2">Blood</tissue>
    </source>
</reference>
<evidence type="ECO:0000313" key="3">
    <source>
        <dbReference type="Proteomes" id="UP000269221"/>
    </source>
</evidence>
<organism evidence="2 3">
    <name type="scientific">Hirundo rustica rustica</name>
    <dbReference type="NCBI Taxonomy" id="333673"/>
    <lineage>
        <taxon>Eukaryota</taxon>
        <taxon>Metazoa</taxon>
        <taxon>Chordata</taxon>
        <taxon>Craniata</taxon>
        <taxon>Vertebrata</taxon>
        <taxon>Euteleostomi</taxon>
        <taxon>Archelosauria</taxon>
        <taxon>Archosauria</taxon>
        <taxon>Dinosauria</taxon>
        <taxon>Saurischia</taxon>
        <taxon>Theropoda</taxon>
        <taxon>Coelurosauria</taxon>
        <taxon>Aves</taxon>
        <taxon>Neognathae</taxon>
        <taxon>Neoaves</taxon>
        <taxon>Telluraves</taxon>
        <taxon>Australaves</taxon>
        <taxon>Passeriformes</taxon>
        <taxon>Sylvioidea</taxon>
        <taxon>Hirundinidae</taxon>
        <taxon>Hirundo</taxon>
    </lineage>
</organism>
<comment type="caution">
    <text evidence="2">The sequence shown here is derived from an EMBL/GenBank/DDBJ whole genome shotgun (WGS) entry which is preliminary data.</text>
</comment>
<evidence type="ECO:0000313" key="2">
    <source>
        <dbReference type="EMBL" id="RMC00273.1"/>
    </source>
</evidence>
<proteinExistence type="predicted"/>
<accession>A0A3M0JHA3</accession>
<protein>
    <submittedName>
        <fullName evidence="2">Uncharacterized protein</fullName>
    </submittedName>
</protein>
<name>A0A3M0JHA3_HIRRU</name>